<dbReference type="Gene3D" id="3.40.50.150">
    <property type="entry name" value="Vaccinia Virus protein VP39"/>
    <property type="match status" value="1"/>
</dbReference>
<dbReference type="InterPro" id="IPR029063">
    <property type="entry name" value="SAM-dependent_MTases_sf"/>
</dbReference>
<name>A0A6A4RB82_9RHOB</name>
<dbReference type="EMBL" id="WSFO01000018">
    <property type="protein sequence ID" value="KAE9625934.1"/>
    <property type="molecule type" value="Genomic_DNA"/>
</dbReference>
<keyword evidence="1" id="KW-0808">Transferase</keyword>
<accession>A0A6A4RB82</accession>
<dbReference type="Pfam" id="PF05711">
    <property type="entry name" value="TylF"/>
    <property type="match status" value="1"/>
</dbReference>
<dbReference type="InterPro" id="IPR008884">
    <property type="entry name" value="TylF_MeTrfase"/>
</dbReference>
<dbReference type="PANTHER" id="PTHR40036:SF1">
    <property type="entry name" value="MACROCIN O-METHYLTRANSFERASE"/>
    <property type="match status" value="1"/>
</dbReference>
<keyword evidence="1" id="KW-0489">Methyltransferase</keyword>
<dbReference type="GO" id="GO:0032259">
    <property type="term" value="P:methylation"/>
    <property type="evidence" value="ECO:0007669"/>
    <property type="project" value="UniProtKB-KW"/>
</dbReference>
<reference evidence="1 2" key="1">
    <citation type="submission" date="2019-12" db="EMBL/GenBank/DDBJ databases">
        <authorList>
            <person name="Zhang Y.-J."/>
        </authorList>
    </citation>
    <scope>NUCLEOTIDE SEQUENCE [LARGE SCALE GENOMIC DNA]</scope>
    <source>
        <strain evidence="1 2">H18S-6</strain>
    </source>
</reference>
<gene>
    <name evidence="1" type="ORF">GP644_22020</name>
</gene>
<evidence type="ECO:0000313" key="1">
    <source>
        <dbReference type="EMBL" id="KAE9625934.1"/>
    </source>
</evidence>
<evidence type="ECO:0000313" key="2">
    <source>
        <dbReference type="Proteomes" id="UP000441586"/>
    </source>
</evidence>
<dbReference type="AlphaFoldDB" id="A0A6A4RB82"/>
<sequence>MPNEPQFYDQDGLRSLHNHDFMQDSKFIKAYDRGVKAAGGLNYNWHWRVHTCLWAARHAFHVEGDYVECGVNVGFMGSAIMTDLNWNETSRKYYLLDTYCGVDELQLLEEEVQEGFIDKNKDMLSSGFYVSNAEQVRENFKEWAGAVIVEGRVPETLTQISSDKVAFLHIDMNNATPEVAALEYLWPKLSDGAMVLLDDYAYYGYHHQKYTMDSLTEKLGVSILSLPTGQGLLVKPPKKRNLLSKVFSGRLISS</sequence>
<dbReference type="GO" id="GO:0008168">
    <property type="term" value="F:methyltransferase activity"/>
    <property type="evidence" value="ECO:0007669"/>
    <property type="project" value="UniProtKB-KW"/>
</dbReference>
<dbReference type="PANTHER" id="PTHR40036">
    <property type="entry name" value="MACROCIN O-METHYLTRANSFERASE"/>
    <property type="match status" value="1"/>
</dbReference>
<dbReference type="RefSeq" id="WP_158981632.1">
    <property type="nucleotide sequence ID" value="NZ_WSFO01000018.1"/>
</dbReference>
<proteinExistence type="predicted"/>
<organism evidence="1 2">
    <name type="scientific">Parasedimentitalea maritima</name>
    <dbReference type="NCBI Taxonomy" id="2578117"/>
    <lineage>
        <taxon>Bacteria</taxon>
        <taxon>Pseudomonadati</taxon>
        <taxon>Pseudomonadota</taxon>
        <taxon>Alphaproteobacteria</taxon>
        <taxon>Rhodobacterales</taxon>
        <taxon>Paracoccaceae</taxon>
        <taxon>Parasedimentitalea</taxon>
    </lineage>
</organism>
<comment type="caution">
    <text evidence="1">The sequence shown here is derived from an EMBL/GenBank/DDBJ whole genome shotgun (WGS) entry which is preliminary data.</text>
</comment>
<dbReference type="Proteomes" id="UP000441586">
    <property type="component" value="Unassembled WGS sequence"/>
</dbReference>
<protein>
    <submittedName>
        <fullName evidence="1">Class I SAM-dependent methyltransferase</fullName>
    </submittedName>
</protein>